<dbReference type="KEGG" id="cvn:111122905"/>
<sequence length="3190" mass="358645">MMEFAKITESMSSLRSGKTKVCDNPNDPSEVNSTEVIWTNEIQWKTVEAKWVSFYAKNITRNVSYVKDFRVGIIAAKTSFIHISNEGEREIMLSENCPFPSNKQPYQETLTCTAEFHLSEKLSFNHNDTFIYTNEVSIGGYVEIIDREHNDRTENHTYDGTTKTNIYVYRWDTVEPYHCIADRNSSSTCPNFLNVQDLTENNSISVTWGGWTDDLSGLWKFEYEIFEVKGITLNEQIFITEGTMYLTTSLISINFEDPGLYAVHLTALDKAKNQKSSRRLVLYDNISRVSYLPNKVTRIETASASTNYTWVSEDTNIIRAKWTGRFRNIRHDSNRWLTKVSPYRGIEDLYDDHHGKRTIDEVPNISGCVDFLVSYNVNDGRTVTDFRDFQSVQNIREEEYLNLVWSDGDRADITVRAVDIFDKTLDDTVTVYRDATPPIIENLWLTRGDRLNISVHSLEDFAKMTIEWIAYDLHSGLRSIYWKLYDNFTGEEIVHGHEDIPSQGGAKNLTECLQKYSRYSRGANCYETNHWGSYHQHFQVQPQIKTHGGLVQGKDHGLHDSDYYIEVQTINNALLTTTIRKKITIDTSPPHTGIVQDGIRGTPEVDFQQSTTLHIHWDGFFDRESGVLFYQYGFHTEPMSSSDFKLNSVNPEIKETYSTEIVHTVKSEGTYYACVVACNRALEASTPVCSDGVMITTTVPRVNQVAISGAFVKGGLISNAEKSSIWLLEHNRYRKLIKNPSSDCVNKATATTDLEMFPILYQRNGSYVEVPGNVICSNTSGVPSVLSPILSKASHITMTWSSNNVSVHDYEVGFSSTSNSSAPDIMAFRSTKQHQRLHIMHSDLPEGTPFYIVIKTISKANVEGIQTIGPCYVDITGPTFTPPIRVIHFNGHLVASWASDAFEDTEDPYTLSFEYAIGHHPYGAEVHKYSELRSGDSCKLTDPPTCTAINISIVEWGLHGNHTYYVTIKAENVAGLATYGVSEAYVHNVQLPAEGIVHDTEFSGNARFLDIEDIDYTTSTTSLSAHWTGFFHVYLDVDFRFRAGTRPGGGDVFPETDVGKNQTFTATGLTLDNFKTYFVTITAVSSAGNVEVTSDGVTVVEENSPLTGVVIFDGEQCDHKDVFENVTFSHHELDHRLLCTEDIDYQSSIDTLSAHWNIPSYLQKITPDMHISIEERSPRNNSWMVFKDFFYNHGHQEVKFTNLVLNPGFKYRFVVKLCAKHICYKPQYSNGVRVLANPPTTGRIEVKHVNTTGDQEKLVVNMDRLFDPDVHDFNVKYSVVDIYEWAITDQSKIGRTHTKWLQLTNFTLSLSGTEMSFTITLNGQFDFSKCRGLAIRGFNKIKMYSTVYSHIKDCNAFDPVFIKPKTVIDAVGKPDPDRDGYGEPIILETNAHWSLPDADYTPNMNYISAVWPQLRYKSYKVAVLNAKSVDVTTYYLPTNKLSLSDPCSHPDAIKCTSTDNEFINVKFEKGELEHGQRYMVCIHSEHTEIVYEKWTQVLPEINECSDGIVVDLTPPTAGKVWIGSKQGLEYQTSTSVLYVNWETFQDVEEFQTISHASGIQKYKLGIGTSVGGNDAIAFIDVGVVNHRALNGTSLLNGLTYYATIIATDYANRTTTQSSPPIIIDTTPPIKTDKPVTIPGRHITSDTEIEACWKNVFHDPESEIHYYEWGIGSESGYDDIMNFTRVESECGENSEFRRLDFREGHAYYISVKAYNKAGLISMATSWAYSVDFSPPLKGHVFDIQPNGSNRLDIDFQTDLSRLLVFWEGFFDQHSAIKEYIVSIGTCQECGDVIVQQSVGMTNVLGVDYVHFGPGITYYTTVMACNTAEYCTIATSDGVIMDNSPPNIGVISDGKAIEDIEYQSIRNFIDVRWFGFNDPQSGLAYYVWWAGTSPGGKEIMSERKIHVTETATALNLTPVMPVGQRIYITVRAVNRAGLFRDATSNGFIIDDTQPFMVRGPVFSKDIGIDGKTQFYRTFIKVEWDVNDKESFIEKQYVSIRSHIGGDFDLPSEEVNGIARDFVLSGLNLHDGVTYFVTVISCNGAKICTQSTSPGILIDTTPPNRGMFAIKTDHAAELHRHVEGLMTWSKYAVNLAWLGFADIHSDVTHYFINIGSKYMGADLNAEPGVPQKVNHSIKGEDRDEGKVQEYRVKTVKLGGEIQHLFVSMWAVNKAGLSSALIHSQFLEVPGGTLFLVRRCSATTCEGHCVCAPQDQVCHVNGSLCNDISKHNTNTLLQVLDVMEGDVDIGYTPSDTLLHGRWKIVHRQGHPPLWYQWSAGLTDKDTPTGIFHKELELVWHDAGQNNYVIFSTKTGLKLHEGLRYSIFVKVWYSEDTFAIFKSDGVTIVTEKPSVTNILGSSVTERMMDSAFRDQDFIIESVSFMVDWKNKFIDAEECIKTFHVYISTCPGGHDIWDNDHGLSNTETSFRVRRIALAPDVQYYSNVIAYGFSGIHNTESSDGFKTDNNQPVVGVVYDGIGLHDLEYQNTSDVVSARWHGFSDTGSGIVQYYWCVGLTPESSNEPSNTECSIRHWENVGMHTTVSRKVFVNISNGDVLYSKVYAVDNVNTKSKVAVSNGVTVDKTSPQPQYLFHSGENIAINPSFEDSIKSLPINKINKTNICSLEPDFYPGMWNLTAGSCAAVVFSARNMARNGGSFLFIKGSVFQLVDNLIVGELYRINFYTSHLLISASRLYNKEGFFSIGNIKHVFMLYTKAYRHDEHGKSETRELVSWHRHTFYFIAKSVSAVLAIGSVDEKTGLFIDDLSLEMVERDHADQQNGLHVNAHVVYLHEWGSIHGSWSFVEDVSAIKEYKWAIGYTKGGTQIQGFKSAGLNYFAYNANVTLVHNTSVHVTAVASNVAGLQGISYSEPILVDLTPPDIVHVFDGDLSNEDKEAWTDNEISVNFNTNDKESGIEYCEWAIGYQPQGIELQSFIRLAEHQEKAYQEFDYSLLENRTIFSSIRCHNKAGLSSTKSSNGVKISNRPPSTKHATVEAMPLSVTEYAGRGHYQSVANNLRLMWSGFEDFVGIEQYRVLFQGNNQRFEEKMSFAIGQDVLSTNIVHMNMREGINNITVQAIGKLLIESDTVPYNITLSTEKPWKDPNRRLSVLWRAGKKEFTVSWDNIFPSPHPLYYEVSAGTVEGGSDILLWQETTSTNTTFTLPASVTSWSGIHVHVFVKAITVGGVCNEIKGYIKLPK</sequence>
<dbReference type="SMART" id="SM00060">
    <property type="entry name" value="FN3"/>
    <property type="match status" value="5"/>
</dbReference>
<dbReference type="InterPro" id="IPR003961">
    <property type="entry name" value="FN3_dom"/>
</dbReference>
<dbReference type="RefSeq" id="XP_022320648.1">
    <property type="nucleotide sequence ID" value="XM_022464940.1"/>
</dbReference>
<name>A0A8B8CXW4_CRAVI</name>
<feature type="domain" description="Fibronectin type-III" evidence="1">
    <location>
        <begin position="1634"/>
        <end position="1734"/>
    </location>
</feature>
<dbReference type="PROSITE" id="PS50853">
    <property type="entry name" value="FN3"/>
    <property type="match status" value="1"/>
</dbReference>
<gene>
    <name evidence="3" type="primary">LOC111122905</name>
</gene>
<reference evidence="3" key="1">
    <citation type="submission" date="2025-08" db="UniProtKB">
        <authorList>
            <consortium name="RefSeq"/>
        </authorList>
    </citation>
    <scope>IDENTIFICATION</scope>
    <source>
        <tissue evidence="3">Whole sample</tissue>
    </source>
</reference>
<evidence type="ECO:0000313" key="3">
    <source>
        <dbReference type="RefSeq" id="XP_022320648.1"/>
    </source>
</evidence>
<dbReference type="GeneID" id="111122905"/>
<evidence type="ECO:0000313" key="2">
    <source>
        <dbReference type="Proteomes" id="UP000694844"/>
    </source>
</evidence>
<accession>A0A8B8CXW4</accession>
<proteinExistence type="predicted"/>
<dbReference type="PANTHER" id="PTHR16897">
    <property type="entry name" value="OS10G0105400 PROTEIN"/>
    <property type="match status" value="1"/>
</dbReference>
<dbReference type="PANTHER" id="PTHR16897:SF2">
    <property type="entry name" value="OS03G0226600 PROTEIN"/>
    <property type="match status" value="1"/>
</dbReference>
<dbReference type="Proteomes" id="UP000694844">
    <property type="component" value="Chromosome 3"/>
</dbReference>
<dbReference type="OrthoDB" id="6061841at2759"/>
<evidence type="ECO:0000259" key="1">
    <source>
        <dbReference type="PROSITE" id="PS50853"/>
    </source>
</evidence>
<dbReference type="SUPFAM" id="SSF49265">
    <property type="entry name" value="Fibronectin type III"/>
    <property type="match status" value="1"/>
</dbReference>
<organism evidence="2 3">
    <name type="scientific">Crassostrea virginica</name>
    <name type="common">Eastern oyster</name>
    <dbReference type="NCBI Taxonomy" id="6565"/>
    <lineage>
        <taxon>Eukaryota</taxon>
        <taxon>Metazoa</taxon>
        <taxon>Spiralia</taxon>
        <taxon>Lophotrochozoa</taxon>
        <taxon>Mollusca</taxon>
        <taxon>Bivalvia</taxon>
        <taxon>Autobranchia</taxon>
        <taxon>Pteriomorphia</taxon>
        <taxon>Ostreida</taxon>
        <taxon>Ostreoidea</taxon>
        <taxon>Ostreidae</taxon>
        <taxon>Crassostrea</taxon>
    </lineage>
</organism>
<dbReference type="InterPro" id="IPR036116">
    <property type="entry name" value="FN3_sf"/>
</dbReference>
<keyword evidence="2" id="KW-1185">Reference proteome</keyword>
<protein>
    <submittedName>
        <fullName evidence="3">Uncharacterized protein LOC111122905</fullName>
    </submittedName>
</protein>